<reference evidence="2 3" key="1">
    <citation type="journal article" date="2015" name="Genome Announc.">
        <title>Draft Genome of the Euendolithic (true boring) Cyanobacterium Mastigocoleus testarum strain BC008.</title>
        <authorList>
            <person name="Guida B.S."/>
            <person name="Garcia-Pichel F."/>
        </authorList>
    </citation>
    <scope>NUCLEOTIDE SEQUENCE [LARGE SCALE GENOMIC DNA]</scope>
    <source>
        <strain evidence="2 3">BC008</strain>
    </source>
</reference>
<keyword evidence="3" id="KW-1185">Reference proteome</keyword>
<organism evidence="2 3">
    <name type="scientific">Mastigocoleus testarum BC008</name>
    <dbReference type="NCBI Taxonomy" id="371196"/>
    <lineage>
        <taxon>Bacteria</taxon>
        <taxon>Bacillati</taxon>
        <taxon>Cyanobacteriota</taxon>
        <taxon>Cyanophyceae</taxon>
        <taxon>Nostocales</taxon>
        <taxon>Hapalosiphonaceae</taxon>
        <taxon>Mastigocoleus</taxon>
    </lineage>
</organism>
<dbReference type="Proteomes" id="UP000053372">
    <property type="component" value="Unassembled WGS sequence"/>
</dbReference>
<protein>
    <recommendedName>
        <fullName evidence="1">Pvc16 N-terminal domain-containing protein</fullName>
    </recommendedName>
</protein>
<sequence length="193" mass="21918">MLHDLDQTLDALLKLELPHLFIPNDVTPITISFETPDQEFINKVTLPAVDFFLYDVRENLELRTGWSAIERQSNGKAYKTRPPARVDCSYLITVWSSESDRSAILNEHRLLGEIMKVLLRYRQIPDAALQGSLKGSDPPIRAFSLHQSNLQSLGEFWQAMGGKPKAALNYTIILPVPIYEPEEVGTWLTVNQQ</sequence>
<name>A0A0V7ZVI2_9CYAN</name>
<dbReference type="OrthoDB" id="5514409at2"/>
<dbReference type="AlphaFoldDB" id="A0A0V7ZVI2"/>
<evidence type="ECO:0000259" key="1">
    <source>
        <dbReference type="Pfam" id="PF14065"/>
    </source>
</evidence>
<comment type="caution">
    <text evidence="2">The sequence shown here is derived from an EMBL/GenBank/DDBJ whole genome shotgun (WGS) entry which is preliminary data.</text>
</comment>
<dbReference type="EMBL" id="LMTZ01000055">
    <property type="protein sequence ID" value="KST68653.1"/>
    <property type="molecule type" value="Genomic_DNA"/>
</dbReference>
<accession>A0A0V7ZVI2</accession>
<gene>
    <name evidence="2" type="ORF">BC008_33870</name>
</gene>
<evidence type="ECO:0000313" key="2">
    <source>
        <dbReference type="EMBL" id="KST68653.1"/>
    </source>
</evidence>
<dbReference type="InterPro" id="IPR025351">
    <property type="entry name" value="Pvc16_N"/>
</dbReference>
<proteinExistence type="predicted"/>
<dbReference type="Pfam" id="PF14065">
    <property type="entry name" value="Pvc16_N"/>
    <property type="match status" value="1"/>
</dbReference>
<evidence type="ECO:0000313" key="3">
    <source>
        <dbReference type="Proteomes" id="UP000053372"/>
    </source>
</evidence>
<feature type="domain" description="Pvc16 N-terminal" evidence="1">
    <location>
        <begin position="5"/>
        <end position="176"/>
    </location>
</feature>
<dbReference type="RefSeq" id="WP_027843387.1">
    <property type="nucleotide sequence ID" value="NZ_LMTZ01000055.1"/>
</dbReference>